<comment type="caution">
    <text evidence="2">The sequence shown here is derived from an EMBL/GenBank/DDBJ whole genome shotgun (WGS) entry which is preliminary data.</text>
</comment>
<evidence type="ECO:0000313" key="2">
    <source>
        <dbReference type="EMBL" id="CAE8583544.1"/>
    </source>
</evidence>
<name>A0A813D9U3_POLGL</name>
<feature type="region of interest" description="Disordered" evidence="1">
    <location>
        <begin position="1"/>
        <end position="35"/>
    </location>
</feature>
<evidence type="ECO:0000313" key="3">
    <source>
        <dbReference type="Proteomes" id="UP000654075"/>
    </source>
</evidence>
<feature type="compositionally biased region" description="Polar residues" evidence="1">
    <location>
        <begin position="1"/>
        <end position="11"/>
    </location>
</feature>
<reference evidence="2" key="1">
    <citation type="submission" date="2021-02" db="EMBL/GenBank/DDBJ databases">
        <authorList>
            <person name="Dougan E. K."/>
            <person name="Rhodes N."/>
            <person name="Thang M."/>
            <person name="Chan C."/>
        </authorList>
    </citation>
    <scope>NUCLEOTIDE SEQUENCE</scope>
</reference>
<gene>
    <name evidence="2" type="ORF">PGLA1383_LOCUS2504</name>
</gene>
<dbReference type="AlphaFoldDB" id="A0A813D9U3"/>
<dbReference type="EMBL" id="CAJNNV010000782">
    <property type="protein sequence ID" value="CAE8583544.1"/>
    <property type="molecule type" value="Genomic_DNA"/>
</dbReference>
<protein>
    <submittedName>
        <fullName evidence="2">Uncharacterized protein</fullName>
    </submittedName>
</protein>
<organism evidence="2 3">
    <name type="scientific">Polarella glacialis</name>
    <name type="common">Dinoflagellate</name>
    <dbReference type="NCBI Taxonomy" id="89957"/>
    <lineage>
        <taxon>Eukaryota</taxon>
        <taxon>Sar</taxon>
        <taxon>Alveolata</taxon>
        <taxon>Dinophyceae</taxon>
        <taxon>Suessiales</taxon>
        <taxon>Suessiaceae</taxon>
        <taxon>Polarella</taxon>
    </lineage>
</organism>
<dbReference type="Proteomes" id="UP000654075">
    <property type="component" value="Unassembled WGS sequence"/>
</dbReference>
<evidence type="ECO:0000256" key="1">
    <source>
        <dbReference type="SAM" id="MobiDB-lite"/>
    </source>
</evidence>
<feature type="compositionally biased region" description="Basic and acidic residues" evidence="1">
    <location>
        <begin position="14"/>
        <end position="26"/>
    </location>
</feature>
<accession>A0A813D9U3</accession>
<sequence length="105" mass="11867">MCEHSSPSLNCQPPKREWSSKRDSGKSKRSRKSKSSECVTFVSDKVKELVTGILGTLRRRHHIFEGGAVPYSKRKSWRLSGSRYEAYARPSAGLLTPRKRELTSG</sequence>
<proteinExistence type="predicted"/>
<keyword evidence="3" id="KW-1185">Reference proteome</keyword>